<evidence type="ECO:0000259" key="9">
    <source>
        <dbReference type="PROSITE" id="PS50928"/>
    </source>
</evidence>
<keyword evidence="4" id="KW-0997">Cell inner membrane</keyword>
<feature type="transmembrane region" description="Helical" evidence="8">
    <location>
        <begin position="179"/>
        <end position="198"/>
    </location>
</feature>
<dbReference type="SUPFAM" id="SSF161098">
    <property type="entry name" value="MetI-like"/>
    <property type="match status" value="1"/>
</dbReference>
<keyword evidence="2 8" id="KW-0813">Transport</keyword>
<dbReference type="AlphaFoldDB" id="A0A7J5UUC7"/>
<dbReference type="InterPro" id="IPR000515">
    <property type="entry name" value="MetI-like"/>
</dbReference>
<comment type="similarity">
    <text evidence="8">Belongs to the binding-protein-dependent transport system permease family.</text>
</comment>
<dbReference type="EMBL" id="WHJE01000003">
    <property type="protein sequence ID" value="KAE8765895.1"/>
    <property type="molecule type" value="Genomic_DNA"/>
</dbReference>
<protein>
    <submittedName>
        <fullName evidence="10">ABC transporter permease subunit</fullName>
    </submittedName>
</protein>
<evidence type="ECO:0000256" key="1">
    <source>
        <dbReference type="ARBA" id="ARBA00004429"/>
    </source>
</evidence>
<dbReference type="CDD" id="cd06261">
    <property type="entry name" value="TM_PBP2"/>
    <property type="match status" value="1"/>
</dbReference>
<sequence>MRRPSHLTVKLIGFFVALLLILPTLVVIPMSFTGKASFVFPPESWSLRWYREFFEDSAWYGSLQRSLLIAVLSAAVATVAGTMAALGLVKWTRARAVAGVRAILLSPIVVPGIVLAIGVYTAFLKFGIVGTTGAFVLAHAALGLPYVLVSVSATLASVDPNLERAAVILGATRWSVIRSVTLPLVMPGVLGGALFAFVTSFDEILVSLFIKSPFLETLPVRMYVSVVSDTDPTIAAASTIVLAITTAVLLLGAWGVSGRLRLMKGKAAR</sequence>
<keyword evidence="3" id="KW-1003">Cell membrane</keyword>
<feature type="transmembrane region" description="Helical" evidence="8">
    <location>
        <begin position="135"/>
        <end position="158"/>
    </location>
</feature>
<comment type="subcellular location">
    <subcellularLocation>
        <location evidence="1">Cell inner membrane</location>
        <topology evidence="1">Multi-pass membrane protein</topology>
    </subcellularLocation>
    <subcellularLocation>
        <location evidence="8">Cell membrane</location>
        <topology evidence="8">Multi-pass membrane protein</topology>
    </subcellularLocation>
</comment>
<name>A0A7J5UUC7_9MICO</name>
<dbReference type="PANTHER" id="PTHR43357">
    <property type="entry name" value="INNER MEMBRANE ABC TRANSPORTER PERMEASE PROTEIN YDCV"/>
    <property type="match status" value="1"/>
</dbReference>
<evidence type="ECO:0000256" key="4">
    <source>
        <dbReference type="ARBA" id="ARBA00022519"/>
    </source>
</evidence>
<evidence type="ECO:0000256" key="6">
    <source>
        <dbReference type="ARBA" id="ARBA00022989"/>
    </source>
</evidence>
<evidence type="ECO:0000256" key="8">
    <source>
        <dbReference type="RuleBase" id="RU363032"/>
    </source>
</evidence>
<proteinExistence type="inferred from homology"/>
<dbReference type="RefSeq" id="WP_152202343.1">
    <property type="nucleotide sequence ID" value="NZ_VUKF01000013.1"/>
</dbReference>
<dbReference type="InterPro" id="IPR035906">
    <property type="entry name" value="MetI-like_sf"/>
</dbReference>
<reference evidence="10 11" key="1">
    <citation type="submission" date="2019-10" db="EMBL/GenBank/DDBJ databases">
        <title>Georgenia wutianyii sp. nov. and Georgenia yuyongxinii sp. nov. isolated from plateau pika (Ochotona curzoniae) in the Qinghai-Tibet plateau of China.</title>
        <authorList>
            <person name="Tian Z."/>
        </authorList>
    </citation>
    <scope>NUCLEOTIDE SEQUENCE [LARGE SCALE GENOMIC DNA]</scope>
    <source>
        <strain evidence="10 11">DSM 21501</strain>
    </source>
</reference>
<keyword evidence="5 8" id="KW-0812">Transmembrane</keyword>
<dbReference type="Pfam" id="PF00528">
    <property type="entry name" value="BPD_transp_1"/>
    <property type="match status" value="1"/>
</dbReference>
<evidence type="ECO:0000256" key="3">
    <source>
        <dbReference type="ARBA" id="ARBA00022475"/>
    </source>
</evidence>
<organism evidence="10 11">
    <name type="scientific">Georgenia thermotolerans</name>
    <dbReference type="NCBI Taxonomy" id="527326"/>
    <lineage>
        <taxon>Bacteria</taxon>
        <taxon>Bacillati</taxon>
        <taxon>Actinomycetota</taxon>
        <taxon>Actinomycetes</taxon>
        <taxon>Micrococcales</taxon>
        <taxon>Bogoriellaceae</taxon>
        <taxon>Georgenia</taxon>
    </lineage>
</organism>
<dbReference type="GO" id="GO:0005886">
    <property type="term" value="C:plasma membrane"/>
    <property type="evidence" value="ECO:0007669"/>
    <property type="project" value="UniProtKB-SubCell"/>
</dbReference>
<keyword evidence="6 8" id="KW-1133">Transmembrane helix</keyword>
<evidence type="ECO:0000256" key="7">
    <source>
        <dbReference type="ARBA" id="ARBA00023136"/>
    </source>
</evidence>
<evidence type="ECO:0000256" key="5">
    <source>
        <dbReference type="ARBA" id="ARBA00022692"/>
    </source>
</evidence>
<feature type="transmembrane region" description="Helical" evidence="8">
    <location>
        <begin position="12"/>
        <end position="32"/>
    </location>
</feature>
<dbReference type="Gene3D" id="1.10.3720.10">
    <property type="entry name" value="MetI-like"/>
    <property type="match status" value="1"/>
</dbReference>
<keyword evidence="11" id="KW-1185">Reference proteome</keyword>
<dbReference type="Proteomes" id="UP000451860">
    <property type="component" value="Unassembled WGS sequence"/>
</dbReference>
<feature type="transmembrane region" description="Helical" evidence="8">
    <location>
        <begin position="101"/>
        <end position="123"/>
    </location>
</feature>
<evidence type="ECO:0000256" key="2">
    <source>
        <dbReference type="ARBA" id="ARBA00022448"/>
    </source>
</evidence>
<comment type="caution">
    <text evidence="10">The sequence shown here is derived from an EMBL/GenBank/DDBJ whole genome shotgun (WGS) entry which is preliminary data.</text>
</comment>
<evidence type="ECO:0000313" key="11">
    <source>
        <dbReference type="Proteomes" id="UP000451860"/>
    </source>
</evidence>
<gene>
    <name evidence="10" type="ORF">GB883_01305</name>
</gene>
<feature type="transmembrane region" description="Helical" evidence="8">
    <location>
        <begin position="234"/>
        <end position="256"/>
    </location>
</feature>
<keyword evidence="7 8" id="KW-0472">Membrane</keyword>
<evidence type="ECO:0000313" key="10">
    <source>
        <dbReference type="EMBL" id="KAE8765895.1"/>
    </source>
</evidence>
<feature type="transmembrane region" description="Helical" evidence="8">
    <location>
        <begin position="67"/>
        <end position="89"/>
    </location>
</feature>
<dbReference type="PROSITE" id="PS50928">
    <property type="entry name" value="ABC_TM1"/>
    <property type="match status" value="1"/>
</dbReference>
<accession>A0A7J5UUC7</accession>
<feature type="domain" description="ABC transmembrane type-1" evidence="9">
    <location>
        <begin position="63"/>
        <end position="252"/>
    </location>
</feature>
<dbReference type="OrthoDB" id="9810794at2"/>
<dbReference type="GO" id="GO:0055085">
    <property type="term" value="P:transmembrane transport"/>
    <property type="evidence" value="ECO:0007669"/>
    <property type="project" value="InterPro"/>
</dbReference>
<dbReference type="PANTHER" id="PTHR43357:SF4">
    <property type="entry name" value="INNER MEMBRANE ABC TRANSPORTER PERMEASE PROTEIN YDCV"/>
    <property type="match status" value="1"/>
</dbReference>